<accession>A0A2R8BIY4</accession>
<keyword evidence="7" id="KW-1185">Reference proteome</keyword>
<protein>
    <submittedName>
        <fullName evidence="6">Glutathione-dependent formaldehyde-activating enzyme</fullName>
        <ecNumber evidence="6">4.4.1.22</ecNumber>
    </submittedName>
</protein>
<dbReference type="AlphaFoldDB" id="A0A2R8BIY4"/>
<dbReference type="EC" id="4.4.1.22" evidence="6"/>
<evidence type="ECO:0000259" key="5">
    <source>
        <dbReference type="PROSITE" id="PS51891"/>
    </source>
</evidence>
<dbReference type="OrthoDB" id="9807246at2"/>
<evidence type="ECO:0000313" key="6">
    <source>
        <dbReference type="EMBL" id="SPH22981.1"/>
    </source>
</evidence>
<dbReference type="PROSITE" id="PS51891">
    <property type="entry name" value="CENP_V_GFA"/>
    <property type="match status" value="1"/>
</dbReference>
<feature type="domain" description="CENP-V/GFA" evidence="5">
    <location>
        <begin position="3"/>
        <end position="121"/>
    </location>
</feature>
<dbReference type="PANTHER" id="PTHR33337">
    <property type="entry name" value="GFA DOMAIN-CONTAINING PROTEIN"/>
    <property type="match status" value="1"/>
</dbReference>
<name>A0A2R8BIY4_9RHOB</name>
<dbReference type="EMBL" id="OMOR01000001">
    <property type="protein sequence ID" value="SPH22981.1"/>
    <property type="molecule type" value="Genomic_DNA"/>
</dbReference>
<keyword evidence="3" id="KW-0862">Zinc</keyword>
<evidence type="ECO:0000256" key="2">
    <source>
        <dbReference type="ARBA" id="ARBA00022723"/>
    </source>
</evidence>
<dbReference type="RefSeq" id="WP_108829866.1">
    <property type="nucleotide sequence ID" value="NZ_OMOR01000001.1"/>
</dbReference>
<dbReference type="SUPFAM" id="SSF51316">
    <property type="entry name" value="Mss4-like"/>
    <property type="match status" value="1"/>
</dbReference>
<gene>
    <name evidence="6" type="primary">gfa_2</name>
    <name evidence="6" type="ORF">ASD8599_03728</name>
</gene>
<comment type="similarity">
    <text evidence="1">Belongs to the Gfa family.</text>
</comment>
<dbReference type="PANTHER" id="PTHR33337:SF40">
    <property type="entry name" value="CENP-V_GFA DOMAIN-CONTAINING PROTEIN-RELATED"/>
    <property type="match status" value="1"/>
</dbReference>
<proteinExistence type="inferred from homology"/>
<keyword evidence="2" id="KW-0479">Metal-binding</keyword>
<organism evidence="6 7">
    <name type="scientific">Ascidiaceihabitans donghaensis</name>
    <dbReference type="NCBI Taxonomy" id="1510460"/>
    <lineage>
        <taxon>Bacteria</taxon>
        <taxon>Pseudomonadati</taxon>
        <taxon>Pseudomonadota</taxon>
        <taxon>Alphaproteobacteria</taxon>
        <taxon>Rhodobacterales</taxon>
        <taxon>Paracoccaceae</taxon>
        <taxon>Ascidiaceihabitans</taxon>
    </lineage>
</organism>
<evidence type="ECO:0000256" key="3">
    <source>
        <dbReference type="ARBA" id="ARBA00022833"/>
    </source>
</evidence>
<reference evidence="6 7" key="1">
    <citation type="submission" date="2018-03" db="EMBL/GenBank/DDBJ databases">
        <authorList>
            <person name="Keele B.F."/>
        </authorList>
    </citation>
    <scope>NUCLEOTIDE SEQUENCE [LARGE SCALE GENOMIC DNA]</scope>
    <source>
        <strain evidence="6 7">CECT 8599</strain>
    </source>
</reference>
<sequence length="142" mass="15056">MSRSGSCLCGAVTFKIASDVTDTGACHCDMCRKWSGGVYLGIEVAPDNMSIEGAGNITHFASSEWAERGFCRTCGSSLFYRITSPGPHSGTYHVAMGALDDTSGIDLKGEVFIDSKPDGYSFAEKTEQFTGAELMAMFAPPA</sequence>
<evidence type="ECO:0000313" key="7">
    <source>
        <dbReference type="Proteomes" id="UP000244880"/>
    </source>
</evidence>
<dbReference type="Gene3D" id="3.90.1590.10">
    <property type="entry name" value="glutathione-dependent formaldehyde- activating enzyme (gfa)"/>
    <property type="match status" value="1"/>
</dbReference>
<evidence type="ECO:0000256" key="4">
    <source>
        <dbReference type="ARBA" id="ARBA00023239"/>
    </source>
</evidence>
<dbReference type="Pfam" id="PF04828">
    <property type="entry name" value="GFA"/>
    <property type="match status" value="1"/>
</dbReference>
<dbReference type="Proteomes" id="UP000244880">
    <property type="component" value="Unassembled WGS sequence"/>
</dbReference>
<keyword evidence="4 6" id="KW-0456">Lyase</keyword>
<dbReference type="InterPro" id="IPR006913">
    <property type="entry name" value="CENP-V/GFA"/>
</dbReference>
<dbReference type="GO" id="GO:0051907">
    <property type="term" value="F:S-(hydroxymethyl)glutathione synthase activity"/>
    <property type="evidence" value="ECO:0007669"/>
    <property type="project" value="UniProtKB-EC"/>
</dbReference>
<dbReference type="GO" id="GO:0046872">
    <property type="term" value="F:metal ion binding"/>
    <property type="evidence" value="ECO:0007669"/>
    <property type="project" value="UniProtKB-KW"/>
</dbReference>
<evidence type="ECO:0000256" key="1">
    <source>
        <dbReference type="ARBA" id="ARBA00005495"/>
    </source>
</evidence>
<dbReference type="InterPro" id="IPR011057">
    <property type="entry name" value="Mss4-like_sf"/>
</dbReference>